<dbReference type="GO" id="GO:0016779">
    <property type="term" value="F:nucleotidyltransferase activity"/>
    <property type="evidence" value="ECO:0007669"/>
    <property type="project" value="UniProtKB-KW"/>
</dbReference>
<protein>
    <submittedName>
        <fullName evidence="1">Pseudaminic acid cytidylyltransferase</fullName>
        <ecNumber evidence="1">2.7.7.81</ecNumber>
    </submittedName>
</protein>
<dbReference type="CDD" id="cd02513">
    <property type="entry name" value="CMP-NeuAc_Synthase"/>
    <property type="match status" value="1"/>
</dbReference>
<accession>A0ABV3ZH10</accession>
<keyword evidence="1" id="KW-0548">Nucleotidyltransferase</keyword>
<gene>
    <name evidence="1" type="primary">pseF</name>
    <name evidence="1" type="ORF">QTN47_13150</name>
</gene>
<dbReference type="NCBIfam" id="TIGR03584">
    <property type="entry name" value="PseF"/>
    <property type="match status" value="1"/>
</dbReference>
<reference evidence="1 2" key="1">
    <citation type="submission" date="2023-07" db="EMBL/GenBank/DDBJ databases">
        <authorList>
            <person name="Lian W.-H."/>
        </authorList>
    </citation>
    <scope>NUCLEOTIDE SEQUENCE [LARGE SCALE GENOMIC DNA]</scope>
    <source>
        <strain evidence="1 2">SYSU DXS3180</strain>
    </source>
</reference>
<dbReference type="RefSeq" id="WP_369329864.1">
    <property type="nucleotide sequence ID" value="NZ_JAULBC010000004.1"/>
</dbReference>
<dbReference type="PANTHER" id="PTHR21485">
    <property type="entry name" value="HAD SUPERFAMILY MEMBERS CMAS AND KDSC"/>
    <property type="match status" value="1"/>
</dbReference>
<dbReference type="EMBL" id="JAULBC010000004">
    <property type="protein sequence ID" value="MEX6688454.1"/>
    <property type="molecule type" value="Genomic_DNA"/>
</dbReference>
<dbReference type="InterPro" id="IPR050793">
    <property type="entry name" value="CMP-NeuNAc_synthase"/>
</dbReference>
<dbReference type="PANTHER" id="PTHR21485:SF6">
    <property type="entry name" value="N-ACYLNEURAMINATE CYTIDYLYLTRANSFERASE-RELATED"/>
    <property type="match status" value="1"/>
</dbReference>
<sequence length="232" mass="26412">MKKLLIIPARTGSKRIPNKNFRDFLGKPLISYAIEKALASNLFDEVMVSTDDEDAALLCRSYGAKVPFLRSKENANDFATTADVITEVIKNYQNAGKVFDLVCCLYPTSILCSKNHIVAGVEKFLNESLDGLLTVVKYPHPIERALIVGYKDRINYEHQEFANTRTQDLLDRYFDAGQFYIFKPQTFLETTSVINANCGFIELNPIEIQDIDTPEDWLAAEVKYKMFNFFGH</sequence>
<dbReference type="Gene3D" id="3.90.550.10">
    <property type="entry name" value="Spore Coat Polysaccharide Biosynthesis Protein SpsA, Chain A"/>
    <property type="match status" value="1"/>
</dbReference>
<proteinExistence type="predicted"/>
<name>A0ABV3ZH10_9BACT</name>
<dbReference type="InterPro" id="IPR029044">
    <property type="entry name" value="Nucleotide-diphossugar_trans"/>
</dbReference>
<dbReference type="SUPFAM" id="SSF53448">
    <property type="entry name" value="Nucleotide-diphospho-sugar transferases"/>
    <property type="match status" value="1"/>
</dbReference>
<evidence type="ECO:0000313" key="2">
    <source>
        <dbReference type="Proteomes" id="UP001560573"/>
    </source>
</evidence>
<evidence type="ECO:0000313" key="1">
    <source>
        <dbReference type="EMBL" id="MEX6688454.1"/>
    </source>
</evidence>
<dbReference type="Proteomes" id="UP001560573">
    <property type="component" value="Unassembled WGS sequence"/>
</dbReference>
<dbReference type="InterPro" id="IPR020039">
    <property type="entry name" value="PseF"/>
</dbReference>
<keyword evidence="1" id="KW-0808">Transferase</keyword>
<dbReference type="Pfam" id="PF02348">
    <property type="entry name" value="CTP_transf_3"/>
    <property type="match status" value="1"/>
</dbReference>
<dbReference type="EC" id="2.7.7.81" evidence="1"/>
<comment type="caution">
    <text evidence="1">The sequence shown here is derived from an EMBL/GenBank/DDBJ whole genome shotgun (WGS) entry which is preliminary data.</text>
</comment>
<dbReference type="InterPro" id="IPR003329">
    <property type="entry name" value="Cytidylyl_trans"/>
</dbReference>
<keyword evidence="2" id="KW-1185">Reference proteome</keyword>
<organism evidence="1 2">
    <name type="scientific">Danxiaibacter flavus</name>
    <dbReference type="NCBI Taxonomy" id="3049108"/>
    <lineage>
        <taxon>Bacteria</taxon>
        <taxon>Pseudomonadati</taxon>
        <taxon>Bacteroidota</taxon>
        <taxon>Chitinophagia</taxon>
        <taxon>Chitinophagales</taxon>
        <taxon>Chitinophagaceae</taxon>
        <taxon>Danxiaibacter</taxon>
    </lineage>
</organism>